<protein>
    <recommendedName>
        <fullName evidence="1">CoA carboxyltransferase C-terminal domain-containing protein</fullName>
    </recommendedName>
</protein>
<dbReference type="AlphaFoldDB" id="A0A0W0FFT7"/>
<accession>A0A0W0FFT7</accession>
<dbReference type="Proteomes" id="UP000054988">
    <property type="component" value="Unassembled WGS sequence"/>
</dbReference>
<dbReference type="Pfam" id="PF01039">
    <property type="entry name" value="Carboxyl_trans"/>
    <property type="match status" value="1"/>
</dbReference>
<evidence type="ECO:0000259" key="1">
    <source>
        <dbReference type="PROSITE" id="PS50989"/>
    </source>
</evidence>
<comment type="caution">
    <text evidence="2">The sequence shown here is derived from an EMBL/GenBank/DDBJ whole genome shotgun (WGS) entry which is preliminary data.</text>
</comment>
<dbReference type="PROSITE" id="PS50989">
    <property type="entry name" value="COA_CT_CTER"/>
    <property type="match status" value="1"/>
</dbReference>
<sequence>MTTNAHRGSTFLDLTKGRIVEIQKQIALRKHWERRTERFSVYEGITMSKSKRKGNEDSWEERVAELRGQQGIIRRPPVDDPGYIRQKQAGKLWVRERIDALLDKNSFFEIGSITGKPVYDEKTGELISFVPANIITGWGKIDGRKIFVTADDFSVRGGHADGGIAGKAPHGETLARKGRVPLVRLLDGSSGGGSVTTYLTTGSTYIPTLAGLGQSLDAMAVVPVASALLGPVVGLAAAKAVTSHFSIMVKGLSQFFAAGPPVVKEATFENLTKEELGGWEIHARNGSIDNVVTTELEAFQAIRTFLSYLPSSIFVLPPAVPYTDPRDRREQELLDIIPRKRGRPYDIRRLIALIVDAGSWFEIGETWGRNVVCGFARLEGRSLGVISSDCKVNGGAIDAFGAQKIARFIHLVPVLNLLDQPGFAIGSLAERMATIRHGATAMVAIYNATVPIFTIVIRRAFGVAASVFADPEDGKNYRMAWPSADWGSLPIEGGVEAAYKRQLENAAQESPEAREKLMMDLMGQFEPVRNPLRNANKFGVEEIIDPRDTRPLACDWLIHAYEHVLPQLVTLTAANYGHDSKLSSGRGYKL</sequence>
<proteinExistence type="predicted"/>
<dbReference type="InterPro" id="IPR051047">
    <property type="entry name" value="AccD/PCCB"/>
</dbReference>
<reference evidence="2 3" key="1">
    <citation type="submission" date="2015-12" db="EMBL/GenBank/DDBJ databases">
        <title>Draft genome sequence of Moniliophthora roreri, the causal agent of frosty pod rot of cacao.</title>
        <authorList>
            <person name="Aime M.C."/>
            <person name="Diaz-Valderrama J.R."/>
            <person name="Kijpornyongpan T."/>
            <person name="Phillips-Mora W."/>
        </authorList>
    </citation>
    <scope>NUCLEOTIDE SEQUENCE [LARGE SCALE GENOMIC DNA]</scope>
    <source>
        <strain evidence="2 3">MCA 2952</strain>
    </source>
</reference>
<dbReference type="PANTHER" id="PTHR43842">
    <property type="entry name" value="PROPIONYL-COA CARBOXYLASE BETA CHAIN"/>
    <property type="match status" value="1"/>
</dbReference>
<dbReference type="Gene3D" id="3.90.226.10">
    <property type="entry name" value="2-enoyl-CoA Hydratase, Chain A, domain 1"/>
    <property type="match status" value="2"/>
</dbReference>
<feature type="domain" description="CoA carboxyltransferase C-terminal" evidence="1">
    <location>
        <begin position="325"/>
        <end position="571"/>
    </location>
</feature>
<organism evidence="2 3">
    <name type="scientific">Moniliophthora roreri</name>
    <name type="common">Frosty pod rot fungus</name>
    <name type="synonym">Monilia roreri</name>
    <dbReference type="NCBI Taxonomy" id="221103"/>
    <lineage>
        <taxon>Eukaryota</taxon>
        <taxon>Fungi</taxon>
        <taxon>Dikarya</taxon>
        <taxon>Basidiomycota</taxon>
        <taxon>Agaricomycotina</taxon>
        <taxon>Agaricomycetes</taxon>
        <taxon>Agaricomycetidae</taxon>
        <taxon>Agaricales</taxon>
        <taxon>Marasmiineae</taxon>
        <taxon>Marasmiaceae</taxon>
        <taxon>Moniliophthora</taxon>
    </lineage>
</organism>
<evidence type="ECO:0000313" key="3">
    <source>
        <dbReference type="Proteomes" id="UP000054988"/>
    </source>
</evidence>
<dbReference type="InterPro" id="IPR029045">
    <property type="entry name" value="ClpP/crotonase-like_dom_sf"/>
</dbReference>
<dbReference type="InterPro" id="IPR034733">
    <property type="entry name" value="AcCoA_carboxyl_beta"/>
</dbReference>
<dbReference type="EMBL" id="LATX01002008">
    <property type="protein sequence ID" value="KTB35196.1"/>
    <property type="molecule type" value="Genomic_DNA"/>
</dbReference>
<evidence type="ECO:0000313" key="2">
    <source>
        <dbReference type="EMBL" id="KTB35196.1"/>
    </source>
</evidence>
<dbReference type="PANTHER" id="PTHR43842:SF2">
    <property type="entry name" value="PROPIONYL-COA CARBOXYLASE BETA CHAIN, MITOCHONDRIAL"/>
    <property type="match status" value="1"/>
</dbReference>
<gene>
    <name evidence="2" type="ORF">WG66_12222</name>
</gene>
<dbReference type="SUPFAM" id="SSF52096">
    <property type="entry name" value="ClpP/crotonase"/>
    <property type="match status" value="2"/>
</dbReference>
<name>A0A0W0FFT7_MONRR</name>
<dbReference type="InterPro" id="IPR011763">
    <property type="entry name" value="COA_CT_C"/>
</dbReference>
<dbReference type="GO" id="GO:0004658">
    <property type="term" value="F:propionyl-CoA carboxylase activity"/>
    <property type="evidence" value="ECO:0007669"/>
    <property type="project" value="TreeGrafter"/>
</dbReference>
<dbReference type="eggNOG" id="KOG0540">
    <property type="taxonomic scope" value="Eukaryota"/>
</dbReference>